<name>A0A067PQN3_9AGAM</name>
<evidence type="ECO:0008006" key="11">
    <source>
        <dbReference type="Google" id="ProtNLM"/>
    </source>
</evidence>
<sequence length="409" mass="45979">MLSSLTIQLFLICLFAAFCKIFISWTQRKRYPPGPTPIPFIGNALDLRTGASWLKYIEWQKKYGDIVHFTVFGVHIVVLNSMEVAHDLFEKRSQIYSSRPQVPTVNRLAGTIILKATYDYDVEPKNDLFYLPEWLPGMGFQAKYRRCVTLTREIKIAPISLVKTRLQATGKISHSVASDLLGNMNPDGNVDEEEDAIKGVSGADTTVSAVTTGILAMTLYPETLKRAQREIDAVIGRERLPDFNDRDALPYVEAFTREILRWRPILALLPHATSEDDVYEGYYIPKGTMVLANAWAILHDEKIYDAPEDFMPERYLNSDGSINDDYPSLAFGLGRRICPGRSFADAEIWIAIVSIMAVFDVTKAKDDNGSDIHVTADYSIGSISHPLPFKCHIQPRSEVAPRLIQDTGN</sequence>
<evidence type="ECO:0000256" key="8">
    <source>
        <dbReference type="RuleBase" id="RU000461"/>
    </source>
</evidence>
<dbReference type="GO" id="GO:0016705">
    <property type="term" value="F:oxidoreductase activity, acting on paired donors, with incorporation or reduction of molecular oxygen"/>
    <property type="evidence" value="ECO:0007669"/>
    <property type="project" value="InterPro"/>
</dbReference>
<dbReference type="GO" id="GO:0020037">
    <property type="term" value="F:heme binding"/>
    <property type="evidence" value="ECO:0007669"/>
    <property type="project" value="InterPro"/>
</dbReference>
<dbReference type="InterPro" id="IPR001128">
    <property type="entry name" value="Cyt_P450"/>
</dbReference>
<dbReference type="STRING" id="933084.A0A067PQN3"/>
<dbReference type="AlphaFoldDB" id="A0A067PQN3"/>
<evidence type="ECO:0000256" key="2">
    <source>
        <dbReference type="ARBA" id="ARBA00010617"/>
    </source>
</evidence>
<dbReference type="GO" id="GO:0005506">
    <property type="term" value="F:iron ion binding"/>
    <property type="evidence" value="ECO:0007669"/>
    <property type="project" value="InterPro"/>
</dbReference>
<dbReference type="Gene3D" id="1.10.630.10">
    <property type="entry name" value="Cytochrome P450"/>
    <property type="match status" value="2"/>
</dbReference>
<dbReference type="Proteomes" id="UP000027265">
    <property type="component" value="Unassembled WGS sequence"/>
</dbReference>
<evidence type="ECO:0000313" key="10">
    <source>
        <dbReference type="Proteomes" id="UP000027265"/>
    </source>
</evidence>
<dbReference type="OrthoDB" id="3934656at2759"/>
<dbReference type="Pfam" id="PF00067">
    <property type="entry name" value="p450"/>
    <property type="match status" value="2"/>
</dbReference>
<gene>
    <name evidence="9" type="ORF">JAAARDRAFT_194302</name>
</gene>
<evidence type="ECO:0000256" key="7">
    <source>
        <dbReference type="ARBA" id="ARBA00023033"/>
    </source>
</evidence>
<dbReference type="PANTHER" id="PTHR46300">
    <property type="entry name" value="P450, PUTATIVE (EUROFUNG)-RELATED-RELATED"/>
    <property type="match status" value="1"/>
</dbReference>
<dbReference type="InterPro" id="IPR036396">
    <property type="entry name" value="Cyt_P450_sf"/>
</dbReference>
<dbReference type="PRINTS" id="PR00385">
    <property type="entry name" value="P450"/>
</dbReference>
<keyword evidence="3 8" id="KW-0349">Heme</keyword>
<dbReference type="GO" id="GO:0004497">
    <property type="term" value="F:monooxygenase activity"/>
    <property type="evidence" value="ECO:0007669"/>
    <property type="project" value="UniProtKB-KW"/>
</dbReference>
<evidence type="ECO:0000256" key="6">
    <source>
        <dbReference type="ARBA" id="ARBA00023004"/>
    </source>
</evidence>
<accession>A0A067PQN3</accession>
<proteinExistence type="inferred from homology"/>
<evidence type="ECO:0000256" key="5">
    <source>
        <dbReference type="ARBA" id="ARBA00023002"/>
    </source>
</evidence>
<evidence type="ECO:0000256" key="1">
    <source>
        <dbReference type="ARBA" id="ARBA00001971"/>
    </source>
</evidence>
<evidence type="ECO:0000256" key="3">
    <source>
        <dbReference type="ARBA" id="ARBA00022617"/>
    </source>
</evidence>
<keyword evidence="10" id="KW-1185">Reference proteome</keyword>
<evidence type="ECO:0000256" key="4">
    <source>
        <dbReference type="ARBA" id="ARBA00022723"/>
    </source>
</evidence>
<reference evidence="10" key="1">
    <citation type="journal article" date="2014" name="Proc. Natl. Acad. Sci. U.S.A.">
        <title>Extensive sampling of basidiomycete genomes demonstrates inadequacy of the white-rot/brown-rot paradigm for wood decay fungi.</title>
        <authorList>
            <person name="Riley R."/>
            <person name="Salamov A.A."/>
            <person name="Brown D.W."/>
            <person name="Nagy L.G."/>
            <person name="Floudas D."/>
            <person name="Held B.W."/>
            <person name="Levasseur A."/>
            <person name="Lombard V."/>
            <person name="Morin E."/>
            <person name="Otillar R."/>
            <person name="Lindquist E.A."/>
            <person name="Sun H."/>
            <person name="LaButti K.M."/>
            <person name="Schmutz J."/>
            <person name="Jabbour D."/>
            <person name="Luo H."/>
            <person name="Baker S.E."/>
            <person name="Pisabarro A.G."/>
            <person name="Walton J.D."/>
            <person name="Blanchette R.A."/>
            <person name="Henrissat B."/>
            <person name="Martin F."/>
            <person name="Cullen D."/>
            <person name="Hibbett D.S."/>
            <person name="Grigoriev I.V."/>
        </authorList>
    </citation>
    <scope>NUCLEOTIDE SEQUENCE [LARGE SCALE GENOMIC DNA]</scope>
    <source>
        <strain evidence="10">MUCL 33604</strain>
    </source>
</reference>
<keyword evidence="6 8" id="KW-0408">Iron</keyword>
<keyword evidence="7 8" id="KW-0503">Monooxygenase</keyword>
<dbReference type="PROSITE" id="PS00086">
    <property type="entry name" value="CYTOCHROME_P450"/>
    <property type="match status" value="1"/>
</dbReference>
<evidence type="ECO:0000313" key="9">
    <source>
        <dbReference type="EMBL" id="KDQ57128.1"/>
    </source>
</evidence>
<dbReference type="EMBL" id="KL197720">
    <property type="protein sequence ID" value="KDQ57128.1"/>
    <property type="molecule type" value="Genomic_DNA"/>
</dbReference>
<organism evidence="9 10">
    <name type="scientific">Jaapia argillacea MUCL 33604</name>
    <dbReference type="NCBI Taxonomy" id="933084"/>
    <lineage>
        <taxon>Eukaryota</taxon>
        <taxon>Fungi</taxon>
        <taxon>Dikarya</taxon>
        <taxon>Basidiomycota</taxon>
        <taxon>Agaricomycotina</taxon>
        <taxon>Agaricomycetes</taxon>
        <taxon>Agaricomycetidae</taxon>
        <taxon>Jaapiales</taxon>
        <taxon>Jaapiaceae</taxon>
        <taxon>Jaapia</taxon>
    </lineage>
</organism>
<comment type="cofactor">
    <cofactor evidence="1">
        <name>heme</name>
        <dbReference type="ChEBI" id="CHEBI:30413"/>
    </cofactor>
</comment>
<dbReference type="PANTHER" id="PTHR46300:SF7">
    <property type="entry name" value="P450, PUTATIVE (EUROFUNG)-RELATED"/>
    <property type="match status" value="1"/>
</dbReference>
<dbReference type="SUPFAM" id="SSF48264">
    <property type="entry name" value="Cytochrome P450"/>
    <property type="match status" value="1"/>
</dbReference>
<comment type="similarity">
    <text evidence="2 8">Belongs to the cytochrome P450 family.</text>
</comment>
<keyword evidence="4 8" id="KW-0479">Metal-binding</keyword>
<dbReference type="InterPro" id="IPR050364">
    <property type="entry name" value="Cytochrome_P450_fung"/>
</dbReference>
<dbReference type="InterPro" id="IPR017972">
    <property type="entry name" value="Cyt_P450_CS"/>
</dbReference>
<dbReference type="HOGENOM" id="CLU_001570_2_3_1"/>
<keyword evidence="5 8" id="KW-0560">Oxidoreductase</keyword>
<protein>
    <recommendedName>
        <fullName evidence="11">Cytochrome P450</fullName>
    </recommendedName>
</protein>
<dbReference type="InParanoid" id="A0A067PQN3"/>